<dbReference type="SUPFAM" id="SSF64268">
    <property type="entry name" value="PX domain"/>
    <property type="match status" value="1"/>
</dbReference>
<dbReference type="CDD" id="cd12022">
    <property type="entry name" value="SH3_p47phox_2"/>
    <property type="match status" value="1"/>
</dbReference>
<dbReference type="Gene3D" id="2.30.30.40">
    <property type="entry name" value="SH3 Domains"/>
    <property type="match status" value="2"/>
</dbReference>
<dbReference type="GO" id="GO:0035091">
    <property type="term" value="F:phosphatidylinositol binding"/>
    <property type="evidence" value="ECO:0007669"/>
    <property type="project" value="InterPro"/>
</dbReference>
<organism evidence="10 11">
    <name type="scientific">Nothocercus julius</name>
    <dbReference type="NCBI Taxonomy" id="2585813"/>
    <lineage>
        <taxon>Eukaryota</taxon>
        <taxon>Metazoa</taxon>
        <taxon>Chordata</taxon>
        <taxon>Craniata</taxon>
        <taxon>Vertebrata</taxon>
        <taxon>Euteleostomi</taxon>
        <taxon>Archelosauria</taxon>
        <taxon>Archosauria</taxon>
        <taxon>Dinosauria</taxon>
        <taxon>Saurischia</taxon>
        <taxon>Theropoda</taxon>
        <taxon>Coelurosauria</taxon>
        <taxon>Aves</taxon>
        <taxon>Palaeognathae</taxon>
        <taxon>Tinamiformes</taxon>
        <taxon>Tinamidae</taxon>
        <taxon>Nothocercus</taxon>
    </lineage>
</organism>
<evidence type="ECO:0000256" key="3">
    <source>
        <dbReference type="ARBA" id="ARBA00022490"/>
    </source>
</evidence>
<dbReference type="InterPro" id="IPR015039">
    <property type="entry name" value="NCF1_C"/>
</dbReference>
<gene>
    <name evidence="10" type="primary">Ncf1</name>
    <name evidence="10" type="ORF">NOTJUL_R13709</name>
</gene>
<feature type="region of interest" description="Disordered" evidence="7">
    <location>
        <begin position="281"/>
        <end position="328"/>
    </location>
</feature>
<comment type="caution">
    <text evidence="10">The sequence shown here is derived from an EMBL/GenBank/DDBJ whole genome shotgun (WGS) entry which is preliminary data.</text>
</comment>
<evidence type="ECO:0000256" key="6">
    <source>
        <dbReference type="PROSITE-ProRule" id="PRU00192"/>
    </source>
</evidence>
<dbReference type="GO" id="GO:0043020">
    <property type="term" value="C:NADPH oxidase complex"/>
    <property type="evidence" value="ECO:0007669"/>
    <property type="project" value="TreeGrafter"/>
</dbReference>
<sequence length="388" mass="45452">MGDTFIRHIELLGYEKRFFPSQHYVYMFLVKWNDLSEKLVYRRFTEIYEFHKALKDMFPIESGDINPENRIIPHLPAPKWFDGQRSTQNRQGTLAEYCYTLVNLPHKISRCGHVVSFFKVRPDDTSPVTDSQMKKPEVFLLPKDSKKNPTDITGPIVLQTYRVIADYEKSSRSEMALKTGEMVDVVEKSESGWWFCQLKDKRGWVPAAYLEPIDGPDESEEQEPNYAGELYIVQKSYTAIEEDELTLKEGDTIEVIHKLLDGWWVIRKDEATGFYPSMYLQKSGENSPVKSELRNRSAPPRRSTIRNVKSIHKQSRKQISQETYRRNSRKYIQSRRNMKGNFKEKANIIIEKNEQEENRSKAQPAVPPRPSKDLIMNRCTESTRRKIL</sequence>
<dbReference type="Pfam" id="PF08944">
    <property type="entry name" value="p47_phox_C"/>
    <property type="match status" value="1"/>
</dbReference>
<dbReference type="SMART" id="SM00326">
    <property type="entry name" value="SH3"/>
    <property type="match status" value="2"/>
</dbReference>
<dbReference type="GO" id="GO:0042554">
    <property type="term" value="P:superoxide anion generation"/>
    <property type="evidence" value="ECO:0007669"/>
    <property type="project" value="TreeGrafter"/>
</dbReference>
<proteinExistence type="predicted"/>
<feature type="domain" description="SH3" evidence="8">
    <location>
        <begin position="226"/>
        <end position="285"/>
    </location>
</feature>
<feature type="non-terminal residue" evidence="10">
    <location>
        <position position="1"/>
    </location>
</feature>
<evidence type="ECO:0000256" key="4">
    <source>
        <dbReference type="ARBA" id="ARBA00022553"/>
    </source>
</evidence>
<dbReference type="Pfam" id="PF16621">
    <property type="entry name" value="NCF1_PBR_AIR"/>
    <property type="match status" value="1"/>
</dbReference>
<dbReference type="SMART" id="SM00312">
    <property type="entry name" value="PX"/>
    <property type="match status" value="1"/>
</dbReference>
<evidence type="ECO:0000256" key="7">
    <source>
        <dbReference type="SAM" id="MobiDB-lite"/>
    </source>
</evidence>
<dbReference type="InterPro" id="IPR001452">
    <property type="entry name" value="SH3_domain"/>
</dbReference>
<evidence type="ECO:0000313" key="10">
    <source>
        <dbReference type="EMBL" id="NXA53866.1"/>
    </source>
</evidence>
<feature type="domain" description="SH3" evidence="8">
    <location>
        <begin position="156"/>
        <end position="215"/>
    </location>
</feature>
<evidence type="ECO:0000259" key="8">
    <source>
        <dbReference type="PROSITE" id="PS50002"/>
    </source>
</evidence>
<keyword evidence="2 6" id="KW-0728">SH3 domain</keyword>
<accession>A0A7K7WKR6</accession>
<dbReference type="InterPro" id="IPR036028">
    <property type="entry name" value="SH3-like_dom_sf"/>
</dbReference>
<keyword evidence="4" id="KW-0597">Phosphoprotein</keyword>
<dbReference type="InterPro" id="IPR034909">
    <property type="entry name" value="PX_p47phox"/>
</dbReference>
<name>A0A7K7WKR6_9AVES</name>
<evidence type="ECO:0000313" key="11">
    <source>
        <dbReference type="Proteomes" id="UP000531559"/>
    </source>
</evidence>
<dbReference type="InterPro" id="IPR051228">
    <property type="entry name" value="NADPH_Oxidase/PX-Domain"/>
</dbReference>
<dbReference type="InterPro" id="IPR036871">
    <property type="entry name" value="PX_dom_sf"/>
</dbReference>
<keyword evidence="11" id="KW-1185">Reference proteome</keyword>
<dbReference type="PRINTS" id="PR00498">
    <property type="entry name" value="P47PHOX"/>
</dbReference>
<dbReference type="EMBL" id="VZSV01000189">
    <property type="protein sequence ID" value="NXA53866.1"/>
    <property type="molecule type" value="Genomic_DNA"/>
</dbReference>
<dbReference type="FunFam" id="2.30.30.40:FF:000121">
    <property type="entry name" value="Neutrophil cytosol factor 1"/>
    <property type="match status" value="1"/>
</dbReference>
<dbReference type="Gene3D" id="3.30.1520.10">
    <property type="entry name" value="Phox-like domain"/>
    <property type="match status" value="1"/>
</dbReference>
<dbReference type="FunFam" id="3.30.1520.10:FF:000023">
    <property type="entry name" value="Neutrophil cytosol factor 1"/>
    <property type="match status" value="1"/>
</dbReference>
<dbReference type="GO" id="GO:0016176">
    <property type="term" value="F:superoxide-generating NADPH oxidase activator activity"/>
    <property type="evidence" value="ECO:0007669"/>
    <property type="project" value="InterPro"/>
</dbReference>
<dbReference type="SUPFAM" id="SSF50044">
    <property type="entry name" value="SH3-domain"/>
    <property type="match status" value="2"/>
</dbReference>
<dbReference type="InterPro" id="IPR035756">
    <property type="entry name" value="NCF1_SH3_1"/>
</dbReference>
<dbReference type="InterPro" id="IPR001655">
    <property type="entry name" value="P47PHOX"/>
</dbReference>
<protein>
    <submittedName>
        <fullName evidence="10">NCF1 factor</fullName>
    </submittedName>
</protein>
<feature type="domain" description="PX" evidence="9">
    <location>
        <begin position="4"/>
        <end position="125"/>
    </location>
</feature>
<dbReference type="PROSITE" id="PS50195">
    <property type="entry name" value="PX"/>
    <property type="match status" value="1"/>
</dbReference>
<dbReference type="InterPro" id="IPR035757">
    <property type="entry name" value="NCF1_SH3_2"/>
</dbReference>
<keyword evidence="5" id="KW-0677">Repeat</keyword>
<evidence type="ECO:0000256" key="1">
    <source>
        <dbReference type="ARBA" id="ARBA00004496"/>
    </source>
</evidence>
<dbReference type="FunFam" id="2.30.30.40:FF:000127">
    <property type="entry name" value="neutrophil cytosol factor 1"/>
    <property type="match status" value="1"/>
</dbReference>
<dbReference type="Pfam" id="PF00787">
    <property type="entry name" value="PX"/>
    <property type="match status" value="1"/>
</dbReference>
<feature type="region of interest" description="Disordered" evidence="7">
    <location>
        <begin position="352"/>
        <end position="373"/>
    </location>
</feature>
<dbReference type="PANTHER" id="PTHR15706:SF6">
    <property type="entry name" value="NEUTROPHIL CYTOSOL FACTOR 1-RELATED"/>
    <property type="match status" value="1"/>
</dbReference>
<dbReference type="Pfam" id="PF00018">
    <property type="entry name" value="SH3_1"/>
    <property type="match status" value="2"/>
</dbReference>
<evidence type="ECO:0000259" key="9">
    <source>
        <dbReference type="PROSITE" id="PS50195"/>
    </source>
</evidence>
<comment type="subcellular location">
    <subcellularLocation>
        <location evidence="1">Cytoplasm</location>
    </subcellularLocation>
</comment>
<dbReference type="AlphaFoldDB" id="A0A7K7WKR6"/>
<dbReference type="Proteomes" id="UP000531559">
    <property type="component" value="Unassembled WGS sequence"/>
</dbReference>
<dbReference type="CDD" id="cd12021">
    <property type="entry name" value="SH3_p47phox_1"/>
    <property type="match status" value="1"/>
</dbReference>
<dbReference type="CDD" id="cd06887">
    <property type="entry name" value="PX_p47phox"/>
    <property type="match status" value="1"/>
</dbReference>
<dbReference type="InterPro" id="IPR032136">
    <property type="entry name" value="NCF1_PBR/AIR"/>
</dbReference>
<dbReference type="GO" id="GO:0005737">
    <property type="term" value="C:cytoplasm"/>
    <property type="evidence" value="ECO:0007669"/>
    <property type="project" value="UniProtKB-SubCell"/>
</dbReference>
<keyword evidence="3" id="KW-0963">Cytoplasm</keyword>
<dbReference type="GO" id="GO:0045730">
    <property type="term" value="P:respiratory burst"/>
    <property type="evidence" value="ECO:0007669"/>
    <property type="project" value="TreeGrafter"/>
</dbReference>
<reference evidence="10 11" key="1">
    <citation type="submission" date="2019-09" db="EMBL/GenBank/DDBJ databases">
        <title>Bird 10,000 Genomes (B10K) Project - Family phase.</title>
        <authorList>
            <person name="Zhang G."/>
        </authorList>
    </citation>
    <scope>NUCLEOTIDE SEQUENCE [LARGE SCALE GENOMIC DNA]</scope>
    <source>
        <strain evidence="10">B10K-MSB-01</strain>
    </source>
</reference>
<evidence type="ECO:0000256" key="2">
    <source>
        <dbReference type="ARBA" id="ARBA00022443"/>
    </source>
</evidence>
<dbReference type="InterPro" id="IPR001683">
    <property type="entry name" value="PX_dom"/>
</dbReference>
<evidence type="ECO:0000256" key="5">
    <source>
        <dbReference type="ARBA" id="ARBA00022737"/>
    </source>
</evidence>
<feature type="non-terminal residue" evidence="10">
    <location>
        <position position="388"/>
    </location>
</feature>
<dbReference type="PROSITE" id="PS50002">
    <property type="entry name" value="SH3"/>
    <property type="match status" value="2"/>
</dbReference>
<dbReference type="OrthoDB" id="10255964at2759"/>
<dbReference type="PANTHER" id="PTHR15706">
    <property type="entry name" value="SH3 MULTIPLE DOMAIN"/>
    <property type="match status" value="1"/>
</dbReference>